<evidence type="ECO:0000313" key="1">
    <source>
        <dbReference type="EMBL" id="RPB12691.1"/>
    </source>
</evidence>
<reference evidence="1 2" key="1">
    <citation type="journal article" date="2018" name="Nat. Ecol. Evol.">
        <title>Pezizomycetes genomes reveal the molecular basis of ectomycorrhizal truffle lifestyle.</title>
        <authorList>
            <person name="Murat C."/>
            <person name="Payen T."/>
            <person name="Noel B."/>
            <person name="Kuo A."/>
            <person name="Morin E."/>
            <person name="Chen J."/>
            <person name="Kohler A."/>
            <person name="Krizsan K."/>
            <person name="Balestrini R."/>
            <person name="Da Silva C."/>
            <person name="Montanini B."/>
            <person name="Hainaut M."/>
            <person name="Levati E."/>
            <person name="Barry K.W."/>
            <person name="Belfiori B."/>
            <person name="Cichocki N."/>
            <person name="Clum A."/>
            <person name="Dockter R.B."/>
            <person name="Fauchery L."/>
            <person name="Guy J."/>
            <person name="Iotti M."/>
            <person name="Le Tacon F."/>
            <person name="Lindquist E.A."/>
            <person name="Lipzen A."/>
            <person name="Malagnac F."/>
            <person name="Mello A."/>
            <person name="Molinier V."/>
            <person name="Miyauchi S."/>
            <person name="Poulain J."/>
            <person name="Riccioni C."/>
            <person name="Rubini A."/>
            <person name="Sitrit Y."/>
            <person name="Splivallo R."/>
            <person name="Traeger S."/>
            <person name="Wang M."/>
            <person name="Zifcakova L."/>
            <person name="Wipf D."/>
            <person name="Zambonelli A."/>
            <person name="Paolocci F."/>
            <person name="Nowrousian M."/>
            <person name="Ottonello S."/>
            <person name="Baldrian P."/>
            <person name="Spatafora J.W."/>
            <person name="Henrissat B."/>
            <person name="Nagy L.G."/>
            <person name="Aury J.M."/>
            <person name="Wincker P."/>
            <person name="Grigoriev I.V."/>
            <person name="Bonfante P."/>
            <person name="Martin F.M."/>
        </authorList>
    </citation>
    <scope>NUCLEOTIDE SEQUENCE [LARGE SCALE GENOMIC DNA]</scope>
    <source>
        <strain evidence="1 2">CCBAS932</strain>
    </source>
</reference>
<dbReference type="EMBL" id="ML119127">
    <property type="protein sequence ID" value="RPB12691.1"/>
    <property type="molecule type" value="Genomic_DNA"/>
</dbReference>
<dbReference type="Proteomes" id="UP000277580">
    <property type="component" value="Unassembled WGS sequence"/>
</dbReference>
<keyword evidence="2" id="KW-1185">Reference proteome</keyword>
<gene>
    <name evidence="1" type="ORF">P167DRAFT_565064</name>
</gene>
<accession>A0A3N4KWG2</accession>
<name>A0A3N4KWG2_9PEZI</name>
<dbReference type="InParanoid" id="A0A3N4KWG2"/>
<proteinExistence type="predicted"/>
<dbReference type="OrthoDB" id="10591144at2759"/>
<evidence type="ECO:0000313" key="2">
    <source>
        <dbReference type="Proteomes" id="UP000277580"/>
    </source>
</evidence>
<protein>
    <submittedName>
        <fullName evidence="1">Uncharacterized protein</fullName>
    </submittedName>
</protein>
<dbReference type="AlphaFoldDB" id="A0A3N4KWG2"/>
<sequence>MKVAASPLVLFTLVTTVPLMAFILLLTLLPTPKSALDATNNALRHRLRARISLTTDDEMVLRPAFAPLEAWLDVDERDGRDERDEGKRVVVEPLLGMRPQLADGRAGGGIVCARLLGYGVDNGILNFLTIYVHAWDIFPSSDHD</sequence>
<organism evidence="1 2">
    <name type="scientific">Morchella conica CCBAS932</name>
    <dbReference type="NCBI Taxonomy" id="1392247"/>
    <lineage>
        <taxon>Eukaryota</taxon>
        <taxon>Fungi</taxon>
        <taxon>Dikarya</taxon>
        <taxon>Ascomycota</taxon>
        <taxon>Pezizomycotina</taxon>
        <taxon>Pezizomycetes</taxon>
        <taxon>Pezizales</taxon>
        <taxon>Morchellaceae</taxon>
        <taxon>Morchella</taxon>
    </lineage>
</organism>